<dbReference type="InterPro" id="IPR036324">
    <property type="entry name" value="Mn/Fe_SOD_N_sf"/>
</dbReference>
<evidence type="ECO:0000313" key="1">
    <source>
        <dbReference type="EMBL" id="ASS76438.1"/>
    </source>
</evidence>
<dbReference type="EMBL" id="CP022657">
    <property type="protein sequence ID" value="ASS76438.1"/>
    <property type="molecule type" value="Genomic_DNA"/>
</dbReference>
<dbReference type="SUPFAM" id="SSF46609">
    <property type="entry name" value="Fe,Mn superoxide dismutase (SOD), N-terminal domain"/>
    <property type="match status" value="1"/>
</dbReference>
<reference evidence="1 2" key="1">
    <citation type="journal article" date="2015" name="Int. J. Syst. Evol. Microbiol.">
        <title>Tumebacillus algifaecis sp. nov., isolated from decomposing algal scum.</title>
        <authorList>
            <person name="Wu Y.F."/>
            <person name="Zhang B."/>
            <person name="Xing P."/>
            <person name="Wu Q.L."/>
            <person name="Liu S.J."/>
        </authorList>
    </citation>
    <scope>NUCLEOTIDE SEQUENCE [LARGE SCALE GENOMIC DNA]</scope>
    <source>
        <strain evidence="1 2">THMBR28</strain>
    </source>
</reference>
<evidence type="ECO:0000313" key="2">
    <source>
        <dbReference type="Proteomes" id="UP000214688"/>
    </source>
</evidence>
<dbReference type="OrthoDB" id="9803125at2"/>
<gene>
    <name evidence="1" type="ORF">CIG75_16720</name>
</gene>
<sequence length="81" mass="9358">MHKKLQPKLLPPKTLQMKGISPRTMQEHDKLYEGYVNKVNETRKQLASIDVSKGNPSYSSVRELKRSAKALKDRSRFKIFG</sequence>
<keyword evidence="2" id="KW-1185">Reference proteome</keyword>
<proteinExistence type="predicted"/>
<dbReference type="Proteomes" id="UP000214688">
    <property type="component" value="Chromosome"/>
</dbReference>
<dbReference type="AlphaFoldDB" id="A0A223D4A2"/>
<dbReference type="RefSeq" id="WP_094237671.1">
    <property type="nucleotide sequence ID" value="NZ_CP022657.1"/>
</dbReference>
<dbReference type="KEGG" id="tab:CIG75_16720"/>
<organism evidence="1 2">
    <name type="scientific">Tumebacillus algifaecis</name>
    <dbReference type="NCBI Taxonomy" id="1214604"/>
    <lineage>
        <taxon>Bacteria</taxon>
        <taxon>Bacillati</taxon>
        <taxon>Bacillota</taxon>
        <taxon>Bacilli</taxon>
        <taxon>Bacillales</taxon>
        <taxon>Alicyclobacillaceae</taxon>
        <taxon>Tumebacillus</taxon>
    </lineage>
</organism>
<accession>A0A223D4A2</accession>
<name>A0A223D4A2_9BACL</name>
<protein>
    <submittedName>
        <fullName evidence="1">Uncharacterized protein</fullName>
    </submittedName>
</protein>